<dbReference type="GO" id="GO:0016787">
    <property type="term" value="F:hydrolase activity"/>
    <property type="evidence" value="ECO:0007669"/>
    <property type="project" value="UniProtKB-KW"/>
</dbReference>
<dbReference type="OrthoDB" id="503948at2"/>
<organism evidence="1 2">
    <name type="scientific">Alteribacillus persepolensis</name>
    <dbReference type="NCBI Taxonomy" id="568899"/>
    <lineage>
        <taxon>Bacteria</taxon>
        <taxon>Bacillati</taxon>
        <taxon>Bacillota</taxon>
        <taxon>Bacilli</taxon>
        <taxon>Bacillales</taxon>
        <taxon>Bacillaceae</taxon>
        <taxon>Alteribacillus</taxon>
    </lineage>
</organism>
<dbReference type="AlphaFoldDB" id="A0A1G8JYS5"/>
<proteinExistence type="predicted"/>
<dbReference type="Pfam" id="PF06028">
    <property type="entry name" value="DUF915"/>
    <property type="match status" value="1"/>
</dbReference>
<dbReference type="InterPro" id="IPR010315">
    <property type="entry name" value="DUF915_hydro-like"/>
</dbReference>
<dbReference type="PANTHER" id="PTHR37946:SF1">
    <property type="entry name" value="SLL1969 PROTEIN"/>
    <property type="match status" value="1"/>
</dbReference>
<gene>
    <name evidence="1" type="ORF">SAMN05192534_1392</name>
</gene>
<keyword evidence="1" id="KW-0378">Hydrolase</keyword>
<dbReference type="SUPFAM" id="SSF53474">
    <property type="entry name" value="alpha/beta-Hydrolases"/>
    <property type="match status" value="1"/>
</dbReference>
<evidence type="ECO:0000313" key="2">
    <source>
        <dbReference type="Proteomes" id="UP000199163"/>
    </source>
</evidence>
<reference evidence="1 2" key="1">
    <citation type="submission" date="2016-10" db="EMBL/GenBank/DDBJ databases">
        <authorList>
            <person name="de Groot N.N."/>
        </authorList>
    </citation>
    <scope>NUCLEOTIDE SEQUENCE [LARGE SCALE GENOMIC DNA]</scope>
    <source>
        <strain evidence="1 2">DSM 21632</strain>
    </source>
</reference>
<dbReference type="Proteomes" id="UP000199163">
    <property type="component" value="Unassembled WGS sequence"/>
</dbReference>
<name>A0A1G8JYS5_9BACI</name>
<dbReference type="RefSeq" id="WP_091276746.1">
    <property type="nucleotide sequence ID" value="NZ_FNDK01000039.1"/>
</dbReference>
<keyword evidence="2" id="KW-1185">Reference proteome</keyword>
<dbReference type="Gene3D" id="3.40.50.1820">
    <property type="entry name" value="alpha/beta hydrolase"/>
    <property type="match status" value="1"/>
</dbReference>
<accession>A0A1G8JYS5</accession>
<protein>
    <submittedName>
        <fullName evidence="1">Uncharacterized protein with an alpha/beta hydrolase fold</fullName>
    </submittedName>
</protein>
<dbReference type="PANTHER" id="PTHR37946">
    <property type="entry name" value="SLL1969 PROTEIN"/>
    <property type="match status" value="1"/>
</dbReference>
<dbReference type="STRING" id="568899.SAMN05192534_1392"/>
<dbReference type="EMBL" id="FNDK01000039">
    <property type="protein sequence ID" value="SDI36325.1"/>
    <property type="molecule type" value="Genomic_DNA"/>
</dbReference>
<sequence>MLSKWRKPNKITLLLTTICSIAIGALLITEEPKSYSQQSSNLTPTLFLHGFKGGPGSFNTMLERFEKNGWGKKEKVFYVKADGTIKTKGTLPADERPFIQVIFENNRASLAEQTSWIQKIMKMLRQTYNVQEVNLVGHSMGGLTSTNFLLHNQKNTYPHVQKLVVMGSPFHGINKQRYFDVNTGEATADLKPDAQSLQIMMNSKNTFDQHVGVLAIAGVTSPTQTDGLVHKNSALGIKHIVPDSNYQEKVFYDIRATHSGLHEHKGVDRTVAAFLWEYDHR</sequence>
<dbReference type="InterPro" id="IPR029058">
    <property type="entry name" value="AB_hydrolase_fold"/>
</dbReference>
<evidence type="ECO:0000313" key="1">
    <source>
        <dbReference type="EMBL" id="SDI36325.1"/>
    </source>
</evidence>